<feature type="domain" description="Reverse transcriptase zinc-binding" evidence="2">
    <location>
        <begin position="159"/>
        <end position="251"/>
    </location>
</feature>
<evidence type="ECO:0008006" key="5">
    <source>
        <dbReference type="Google" id="ProtNLM"/>
    </source>
</evidence>
<dbReference type="Proteomes" id="UP001153076">
    <property type="component" value="Unassembled WGS sequence"/>
</dbReference>
<evidence type="ECO:0000259" key="2">
    <source>
        <dbReference type="Pfam" id="PF13966"/>
    </source>
</evidence>
<dbReference type="PANTHER" id="PTHR47074">
    <property type="entry name" value="BNAC02G40300D PROTEIN"/>
    <property type="match status" value="1"/>
</dbReference>
<dbReference type="AlphaFoldDB" id="A0A9Q1QLA6"/>
<dbReference type="Pfam" id="PF13456">
    <property type="entry name" value="RVT_3"/>
    <property type="match status" value="1"/>
</dbReference>
<dbReference type="GO" id="GO:0004523">
    <property type="term" value="F:RNA-DNA hybrid ribonuclease activity"/>
    <property type="evidence" value="ECO:0007669"/>
    <property type="project" value="InterPro"/>
</dbReference>
<keyword evidence="4" id="KW-1185">Reference proteome</keyword>
<protein>
    <recommendedName>
        <fullName evidence="5">Reverse transcriptase</fullName>
    </recommendedName>
</protein>
<dbReference type="InterPro" id="IPR002156">
    <property type="entry name" value="RNaseH_domain"/>
</dbReference>
<feature type="domain" description="RNase H type-1" evidence="1">
    <location>
        <begin position="363"/>
        <end position="475"/>
    </location>
</feature>
<dbReference type="SUPFAM" id="SSF53098">
    <property type="entry name" value="Ribonuclease H-like"/>
    <property type="match status" value="1"/>
</dbReference>
<gene>
    <name evidence="3" type="ORF">Cgig2_028106</name>
</gene>
<reference evidence="3" key="1">
    <citation type="submission" date="2022-04" db="EMBL/GenBank/DDBJ databases">
        <title>Carnegiea gigantea Genome sequencing and assembly v2.</title>
        <authorList>
            <person name="Copetti D."/>
            <person name="Sanderson M.J."/>
            <person name="Burquez A."/>
            <person name="Wojciechowski M.F."/>
        </authorList>
    </citation>
    <scope>NUCLEOTIDE SEQUENCE</scope>
    <source>
        <strain evidence="3">SGP5-SGP5p</strain>
        <tissue evidence="3">Aerial part</tissue>
    </source>
</reference>
<dbReference type="CDD" id="cd06222">
    <property type="entry name" value="RNase_H_like"/>
    <property type="match status" value="1"/>
</dbReference>
<dbReference type="OrthoDB" id="1717299at2759"/>
<evidence type="ECO:0000259" key="1">
    <source>
        <dbReference type="Pfam" id="PF13456"/>
    </source>
</evidence>
<comment type="caution">
    <text evidence="3">The sequence shown here is derived from an EMBL/GenBank/DDBJ whole genome shotgun (WGS) entry which is preliminary data.</text>
</comment>
<evidence type="ECO:0000313" key="3">
    <source>
        <dbReference type="EMBL" id="KAJ8444225.1"/>
    </source>
</evidence>
<dbReference type="InterPro" id="IPR044730">
    <property type="entry name" value="RNase_H-like_dom_plant"/>
</dbReference>
<evidence type="ECO:0000313" key="4">
    <source>
        <dbReference type="Proteomes" id="UP001153076"/>
    </source>
</evidence>
<dbReference type="Gene3D" id="3.30.420.10">
    <property type="entry name" value="Ribonuclease H-like superfamily/Ribonuclease H"/>
    <property type="match status" value="1"/>
</dbReference>
<dbReference type="PANTHER" id="PTHR47074:SF21">
    <property type="entry name" value="RNASE H TYPE-1 DOMAIN-CONTAINING PROTEIN"/>
    <property type="match status" value="1"/>
</dbReference>
<dbReference type="InterPro" id="IPR052929">
    <property type="entry name" value="RNase_H-like_EbsB-rel"/>
</dbReference>
<dbReference type="InterPro" id="IPR012337">
    <property type="entry name" value="RNaseH-like_sf"/>
</dbReference>
<organism evidence="3 4">
    <name type="scientific">Carnegiea gigantea</name>
    <dbReference type="NCBI Taxonomy" id="171969"/>
    <lineage>
        <taxon>Eukaryota</taxon>
        <taxon>Viridiplantae</taxon>
        <taxon>Streptophyta</taxon>
        <taxon>Embryophyta</taxon>
        <taxon>Tracheophyta</taxon>
        <taxon>Spermatophyta</taxon>
        <taxon>Magnoliopsida</taxon>
        <taxon>eudicotyledons</taxon>
        <taxon>Gunneridae</taxon>
        <taxon>Pentapetalae</taxon>
        <taxon>Caryophyllales</taxon>
        <taxon>Cactineae</taxon>
        <taxon>Cactaceae</taxon>
        <taxon>Cactoideae</taxon>
        <taxon>Echinocereeae</taxon>
        <taxon>Carnegiea</taxon>
    </lineage>
</organism>
<accession>A0A9Q1QLA6</accession>
<dbReference type="InterPro" id="IPR036397">
    <property type="entry name" value="RNaseH_sf"/>
</dbReference>
<dbReference type="GO" id="GO:0003676">
    <property type="term" value="F:nucleic acid binding"/>
    <property type="evidence" value="ECO:0007669"/>
    <property type="project" value="InterPro"/>
</dbReference>
<dbReference type="EMBL" id="JAKOGI010000103">
    <property type="protein sequence ID" value="KAJ8444225.1"/>
    <property type="molecule type" value="Genomic_DNA"/>
</dbReference>
<dbReference type="InterPro" id="IPR026960">
    <property type="entry name" value="RVT-Znf"/>
</dbReference>
<sequence length="509" mass="57525">MVSCVSQCRVVHLNDKLSDHLPILLKLNDVRRSVARKGKNFKLENMWATKEGCQRVVEEAWAEGGDTGSGEVFQSKLQACRDALTKWHSELFGDIKAKICNLSIQLLVSGLICKEAGTWCEEFVRRVLPIDAKMVLQLPLCTSWPSDKLIWHFAANCLFSVRSAYHLARSLNLSSMASSSFHGTIDFWRLGLNVLPRIKLFTWRVGVSTLPTRPNLGRRLPNFSMSCGVCGAMEESDLHSLLYCPMAMEIWSSSDFDTKLWEGEFPSVIDYMLLAKDSLDNDELGEFAAVLWECWNSHNNFLFGTRRINLHHVGKRAPAFVQNYRKVQVDSVLDSKCETACSDWRPSDAGYLKLNVDAGRLEEGNFGWGFVLRDHLCNILIVGSCQGMGFQGAELEETRACLFALNQVQRHGHDRLIVESDCLSLVSKLRKKEAPNNSLGFFFISDLFQLVSSFQFISFVHVKRGGNLVAHELAHLQYFVSQERIWLGGCQMISTTWPVGRCVILLKSR</sequence>
<name>A0A9Q1QLA6_9CARY</name>
<dbReference type="Pfam" id="PF13966">
    <property type="entry name" value="zf-RVT"/>
    <property type="match status" value="1"/>
</dbReference>
<proteinExistence type="predicted"/>